<sequence length="111" mass="12190">MRSYLPSPLFAFQSNGGTLSSTSVRASSLSSLLVSSSSPLAMHHSMSSLRDIVTRCSRSLSHEQGGRVKEKLSVPSRKGNAHRNHNSGHSHLSSVNFEFQENRNGKNRETH</sequence>
<dbReference type="AlphaFoldDB" id="A0AAN9J1H5"/>
<protein>
    <submittedName>
        <fullName evidence="2">Uncharacterized protein</fullName>
    </submittedName>
</protein>
<evidence type="ECO:0000256" key="1">
    <source>
        <dbReference type="SAM" id="MobiDB-lite"/>
    </source>
</evidence>
<name>A0AAN9J1H5_CROPI</name>
<feature type="compositionally biased region" description="Basic residues" evidence="1">
    <location>
        <begin position="79"/>
        <end position="88"/>
    </location>
</feature>
<reference evidence="2 3" key="1">
    <citation type="submission" date="2024-01" db="EMBL/GenBank/DDBJ databases">
        <title>The genomes of 5 underutilized Papilionoideae crops provide insights into root nodulation and disease resistanc.</title>
        <authorList>
            <person name="Yuan L."/>
        </authorList>
    </citation>
    <scope>NUCLEOTIDE SEQUENCE [LARGE SCALE GENOMIC DNA]</scope>
    <source>
        <strain evidence="2">ZHUSHIDOU_FW_LH</strain>
        <tissue evidence="2">Leaf</tissue>
    </source>
</reference>
<feature type="compositionally biased region" description="Basic and acidic residues" evidence="1">
    <location>
        <begin position="100"/>
        <end position="111"/>
    </location>
</feature>
<feature type="compositionally biased region" description="Polar residues" evidence="1">
    <location>
        <begin position="89"/>
        <end position="99"/>
    </location>
</feature>
<feature type="compositionally biased region" description="Basic and acidic residues" evidence="1">
    <location>
        <begin position="60"/>
        <end position="72"/>
    </location>
</feature>
<dbReference type="Proteomes" id="UP001372338">
    <property type="component" value="Unassembled WGS sequence"/>
</dbReference>
<proteinExistence type="predicted"/>
<accession>A0AAN9J1H5</accession>
<organism evidence="2 3">
    <name type="scientific">Crotalaria pallida</name>
    <name type="common">Smooth rattlebox</name>
    <name type="synonym">Crotalaria striata</name>
    <dbReference type="NCBI Taxonomy" id="3830"/>
    <lineage>
        <taxon>Eukaryota</taxon>
        <taxon>Viridiplantae</taxon>
        <taxon>Streptophyta</taxon>
        <taxon>Embryophyta</taxon>
        <taxon>Tracheophyta</taxon>
        <taxon>Spermatophyta</taxon>
        <taxon>Magnoliopsida</taxon>
        <taxon>eudicotyledons</taxon>
        <taxon>Gunneridae</taxon>
        <taxon>Pentapetalae</taxon>
        <taxon>rosids</taxon>
        <taxon>fabids</taxon>
        <taxon>Fabales</taxon>
        <taxon>Fabaceae</taxon>
        <taxon>Papilionoideae</taxon>
        <taxon>50 kb inversion clade</taxon>
        <taxon>genistoids sensu lato</taxon>
        <taxon>core genistoids</taxon>
        <taxon>Crotalarieae</taxon>
        <taxon>Crotalaria</taxon>
    </lineage>
</organism>
<evidence type="ECO:0000313" key="2">
    <source>
        <dbReference type="EMBL" id="KAK7290487.1"/>
    </source>
</evidence>
<evidence type="ECO:0000313" key="3">
    <source>
        <dbReference type="Proteomes" id="UP001372338"/>
    </source>
</evidence>
<gene>
    <name evidence="2" type="ORF">RIF29_04945</name>
</gene>
<dbReference type="EMBL" id="JAYWIO010000001">
    <property type="protein sequence ID" value="KAK7290487.1"/>
    <property type="molecule type" value="Genomic_DNA"/>
</dbReference>
<comment type="caution">
    <text evidence="2">The sequence shown here is derived from an EMBL/GenBank/DDBJ whole genome shotgun (WGS) entry which is preliminary data.</text>
</comment>
<feature type="region of interest" description="Disordered" evidence="1">
    <location>
        <begin position="60"/>
        <end position="111"/>
    </location>
</feature>
<keyword evidence="3" id="KW-1185">Reference proteome</keyword>